<accession>A0AA35VMQ2</accession>
<gene>
    <name evidence="1" type="ORF">LSALG_LOCUS9627</name>
</gene>
<protein>
    <submittedName>
        <fullName evidence="1">Uncharacterized protein</fullName>
    </submittedName>
</protein>
<sequence>MNTGLLMLLVMVAILLWVALILHGKILPLLMFQLGEYYTKPPFLDGRVVFTKQAEPIMPVKDPTSDMAIISRKGSNLVREVHEKQSMNKPCQRFWELIGSKVGDILGVEKIAEQIDTDTAGVGKVDFKEEAKFGKHMKKGEAVKQENQVVVVIGKTGSGKTTQLTQTYSYINNADIKVTQQDRGNGGETDIVDVIIEEDMVASAQNLDILCVPVPANKMKMSLGVLTRYPPIFALSSPVSLGTKCPKVLKLDVRGELVEGNIITCHLEVAWCGGNPAIAFLGRTSYKHLQGAVVSIQTRLRAMAAQDEFRRRRRRSKAEAIVVNSNRRYRVRVLVLPLSIREHPCLRTGTTVCISCEAFVRTINLKDFKFFIFIVSN</sequence>
<dbReference type="InterPro" id="IPR027417">
    <property type="entry name" value="P-loop_NTPase"/>
</dbReference>
<name>A0AA35VMQ2_LACSI</name>
<dbReference type="SUPFAM" id="SSF52540">
    <property type="entry name" value="P-loop containing nucleoside triphosphate hydrolases"/>
    <property type="match status" value="2"/>
</dbReference>
<dbReference type="Proteomes" id="UP001177003">
    <property type="component" value="Chromosome 1"/>
</dbReference>
<evidence type="ECO:0000313" key="2">
    <source>
        <dbReference type="Proteomes" id="UP001177003"/>
    </source>
</evidence>
<proteinExistence type="predicted"/>
<dbReference type="AlphaFoldDB" id="A0AA35VMQ2"/>
<keyword evidence="2" id="KW-1185">Reference proteome</keyword>
<reference evidence="1" key="1">
    <citation type="submission" date="2023-04" db="EMBL/GenBank/DDBJ databases">
        <authorList>
            <person name="Vijverberg K."/>
            <person name="Xiong W."/>
            <person name="Schranz E."/>
        </authorList>
    </citation>
    <scope>NUCLEOTIDE SEQUENCE</scope>
</reference>
<dbReference type="Gene3D" id="3.40.50.300">
    <property type="entry name" value="P-loop containing nucleotide triphosphate hydrolases"/>
    <property type="match status" value="1"/>
</dbReference>
<evidence type="ECO:0000313" key="1">
    <source>
        <dbReference type="EMBL" id="CAI9269245.1"/>
    </source>
</evidence>
<organism evidence="1 2">
    <name type="scientific">Lactuca saligna</name>
    <name type="common">Willowleaf lettuce</name>
    <dbReference type="NCBI Taxonomy" id="75948"/>
    <lineage>
        <taxon>Eukaryota</taxon>
        <taxon>Viridiplantae</taxon>
        <taxon>Streptophyta</taxon>
        <taxon>Embryophyta</taxon>
        <taxon>Tracheophyta</taxon>
        <taxon>Spermatophyta</taxon>
        <taxon>Magnoliopsida</taxon>
        <taxon>eudicotyledons</taxon>
        <taxon>Gunneridae</taxon>
        <taxon>Pentapetalae</taxon>
        <taxon>asterids</taxon>
        <taxon>campanulids</taxon>
        <taxon>Asterales</taxon>
        <taxon>Asteraceae</taxon>
        <taxon>Cichorioideae</taxon>
        <taxon>Cichorieae</taxon>
        <taxon>Lactucinae</taxon>
        <taxon>Lactuca</taxon>
    </lineage>
</organism>
<dbReference type="EMBL" id="OX465077">
    <property type="protein sequence ID" value="CAI9269245.1"/>
    <property type="molecule type" value="Genomic_DNA"/>
</dbReference>
<dbReference type="PROSITE" id="PS50096">
    <property type="entry name" value="IQ"/>
    <property type="match status" value="1"/>
</dbReference>